<dbReference type="eggNOG" id="ENOG502SUI0">
    <property type="taxonomic scope" value="Eukaryota"/>
</dbReference>
<dbReference type="KEGG" id="mbe:MBM_08893"/>
<protein>
    <submittedName>
        <fullName evidence="2">Uncharacterized protein</fullName>
    </submittedName>
</protein>
<feature type="chain" id="PRO_5003853376" evidence="1">
    <location>
        <begin position="24"/>
        <end position="228"/>
    </location>
</feature>
<feature type="signal peptide" evidence="1">
    <location>
        <begin position="1"/>
        <end position="23"/>
    </location>
</feature>
<dbReference type="Proteomes" id="UP000006753">
    <property type="component" value="Unassembled WGS sequence"/>
</dbReference>
<name>K1XKE4_MARBU</name>
<evidence type="ECO:0000256" key="1">
    <source>
        <dbReference type="SAM" id="SignalP"/>
    </source>
</evidence>
<dbReference type="EMBL" id="JH921453">
    <property type="protein sequence ID" value="EKD12939.1"/>
    <property type="molecule type" value="Genomic_DNA"/>
</dbReference>
<organism evidence="2 3">
    <name type="scientific">Marssonina brunnea f. sp. multigermtubi (strain MB_m1)</name>
    <name type="common">Marssonina leaf spot fungus</name>
    <dbReference type="NCBI Taxonomy" id="1072389"/>
    <lineage>
        <taxon>Eukaryota</taxon>
        <taxon>Fungi</taxon>
        <taxon>Dikarya</taxon>
        <taxon>Ascomycota</taxon>
        <taxon>Pezizomycotina</taxon>
        <taxon>Leotiomycetes</taxon>
        <taxon>Helotiales</taxon>
        <taxon>Drepanopezizaceae</taxon>
        <taxon>Drepanopeziza</taxon>
    </lineage>
</organism>
<dbReference type="InParanoid" id="K1XKE4"/>
<dbReference type="Pfam" id="PF19287">
    <property type="entry name" value="DUF5910"/>
    <property type="match status" value="1"/>
</dbReference>
<dbReference type="AlphaFoldDB" id="K1XKE4"/>
<reference evidence="2 3" key="1">
    <citation type="journal article" date="2012" name="BMC Genomics">
        <title>Sequencing the genome of Marssonina brunnea reveals fungus-poplar co-evolution.</title>
        <authorList>
            <person name="Zhu S."/>
            <person name="Cao Y.-Z."/>
            <person name="Jiang C."/>
            <person name="Tan B.-Y."/>
            <person name="Wang Z."/>
            <person name="Feng S."/>
            <person name="Zhang L."/>
            <person name="Su X.-H."/>
            <person name="Brejova B."/>
            <person name="Vinar T."/>
            <person name="Xu M."/>
            <person name="Wang M.-X."/>
            <person name="Zhang S.-G."/>
            <person name="Huang M.-R."/>
            <person name="Wu R."/>
            <person name="Zhou Y."/>
        </authorList>
    </citation>
    <scope>NUCLEOTIDE SEQUENCE [LARGE SCALE GENOMIC DNA]</scope>
    <source>
        <strain evidence="2 3">MB_m1</strain>
    </source>
</reference>
<evidence type="ECO:0000313" key="2">
    <source>
        <dbReference type="EMBL" id="EKD12939.1"/>
    </source>
</evidence>
<keyword evidence="3" id="KW-1185">Reference proteome</keyword>
<accession>K1XKE4</accession>
<keyword evidence="1" id="KW-0732">Signal</keyword>
<dbReference type="HOGENOM" id="CLU_091777_0_0_1"/>
<sequence>MHLSQSIGSILLASSFLLSGALGEGEEREIIGYRIAHEDEAAYINEHNRPYRDEIYDDYTNRNQLGHGIYMTNEPASWPAYDDEWNCVIKADSQKMKEVSKVWIPEYRREIKNGLAVWPIRLWFAEEEDILEYIESLVPEKPEQALRFSYISGLPEELQMLIPTETINKNELDFWAQCWKTLDEQLEFSSKTIEWTTDWDIVGNSGPAVEENTSLSQILEEMTLGQEE</sequence>
<proteinExistence type="predicted"/>
<dbReference type="OrthoDB" id="4540223at2759"/>
<evidence type="ECO:0000313" key="3">
    <source>
        <dbReference type="Proteomes" id="UP000006753"/>
    </source>
</evidence>
<gene>
    <name evidence="2" type="ORF">MBM_08893</name>
</gene>
<dbReference type="InterPro" id="IPR045564">
    <property type="entry name" value="DUF5910"/>
</dbReference>